<reference evidence="2" key="1">
    <citation type="submission" date="2020-02" db="EMBL/GenBank/DDBJ databases">
        <authorList>
            <person name="Meier V. D."/>
        </authorList>
    </citation>
    <scope>NUCLEOTIDE SEQUENCE</scope>
    <source>
        <strain evidence="2">AVDCRST_MAG93</strain>
    </source>
</reference>
<proteinExistence type="predicted"/>
<evidence type="ECO:0000256" key="1">
    <source>
        <dbReference type="SAM" id="MobiDB-lite"/>
    </source>
</evidence>
<gene>
    <name evidence="2" type="ORF">AVDCRST_MAG93-2295</name>
</gene>
<sequence length="41" mass="4628">AQNNACRGRRGIPARFRSSSSGSDDCARQHDRNRLYGCRCE</sequence>
<feature type="non-terminal residue" evidence="2">
    <location>
        <position position="41"/>
    </location>
</feature>
<organism evidence="2">
    <name type="scientific">uncultured Chloroflexia bacterium</name>
    <dbReference type="NCBI Taxonomy" id="1672391"/>
    <lineage>
        <taxon>Bacteria</taxon>
        <taxon>Bacillati</taxon>
        <taxon>Chloroflexota</taxon>
        <taxon>Chloroflexia</taxon>
        <taxon>environmental samples</taxon>
    </lineage>
</organism>
<dbReference type="AlphaFoldDB" id="A0A6J4J0F7"/>
<feature type="non-terminal residue" evidence="2">
    <location>
        <position position="1"/>
    </location>
</feature>
<feature type="region of interest" description="Disordered" evidence="1">
    <location>
        <begin position="1"/>
        <end position="29"/>
    </location>
</feature>
<dbReference type="EMBL" id="CADCTR010000779">
    <property type="protein sequence ID" value="CAA9263530.1"/>
    <property type="molecule type" value="Genomic_DNA"/>
</dbReference>
<evidence type="ECO:0000313" key="2">
    <source>
        <dbReference type="EMBL" id="CAA9263530.1"/>
    </source>
</evidence>
<name>A0A6J4J0F7_9CHLR</name>
<accession>A0A6J4J0F7</accession>
<protein>
    <submittedName>
        <fullName evidence="2">Uncharacterized protein</fullName>
    </submittedName>
</protein>